<dbReference type="Proteomes" id="UP000192872">
    <property type="component" value="Unassembled WGS sequence"/>
</dbReference>
<feature type="region of interest" description="Disordered" evidence="1">
    <location>
        <begin position="1"/>
        <end position="22"/>
    </location>
</feature>
<name>A0A1W9HYR2_9HYPH</name>
<evidence type="ECO:0008006" key="4">
    <source>
        <dbReference type="Google" id="ProtNLM"/>
    </source>
</evidence>
<dbReference type="InterPro" id="IPR027417">
    <property type="entry name" value="P-loop_NTPase"/>
</dbReference>
<reference evidence="2 3" key="1">
    <citation type="journal article" date="2017" name="Water Res.">
        <title>Comammox in drinking water systems.</title>
        <authorList>
            <person name="Wang Y."/>
            <person name="Ma L."/>
            <person name="Mao Y."/>
            <person name="Jiang X."/>
            <person name="Xia Y."/>
            <person name="Yu K."/>
            <person name="Li B."/>
            <person name="Zhang T."/>
        </authorList>
    </citation>
    <scope>NUCLEOTIDE SEQUENCE [LARGE SCALE GENOMIC DNA]</scope>
    <source>
        <strain evidence="2">SG_bin8</strain>
    </source>
</reference>
<dbReference type="SUPFAM" id="SSF52540">
    <property type="entry name" value="P-loop containing nucleoside triphosphate hydrolases"/>
    <property type="match status" value="1"/>
</dbReference>
<dbReference type="EMBL" id="LWDL01000012">
    <property type="protein sequence ID" value="OQW52500.1"/>
    <property type="molecule type" value="Genomic_DNA"/>
</dbReference>
<evidence type="ECO:0000256" key="1">
    <source>
        <dbReference type="SAM" id="MobiDB-lite"/>
    </source>
</evidence>
<accession>A0A1W9HYR2</accession>
<gene>
    <name evidence="2" type="ORF">A4S15_06550</name>
</gene>
<dbReference type="AlphaFoldDB" id="A0A1W9HYR2"/>
<protein>
    <recommendedName>
        <fullName evidence="4">CobQ/CobB/MinD/ParA nucleotide binding domain-containing protein</fullName>
    </recommendedName>
</protein>
<proteinExistence type="predicted"/>
<evidence type="ECO:0000313" key="2">
    <source>
        <dbReference type="EMBL" id="OQW52500.1"/>
    </source>
</evidence>
<evidence type="ECO:0000313" key="3">
    <source>
        <dbReference type="Proteomes" id="UP000192872"/>
    </source>
</evidence>
<feature type="compositionally biased region" description="Low complexity" evidence="1">
    <location>
        <begin position="7"/>
        <end position="17"/>
    </location>
</feature>
<comment type="caution">
    <text evidence="2">The sequence shown here is derived from an EMBL/GenBank/DDBJ whole genome shotgun (WGS) entry which is preliminary data.</text>
</comment>
<dbReference type="STRING" id="1827387.A4S15_06550"/>
<sequence length="267" mass="29515">MKKVKAVSKGASSAKSATNQGNSKMSGGRLFIVGGDKGGVGKTTVSRLLVEYFDEMKRPARPFDTEFPRGSLARFAPSTTRLIDITTVKSQIELFDSIASSPAPHVLDLRAGTFSSVLKTFEDISILEQMREGKLQLFFFHVIGGNYEALGEVADAMAQLPIQRHIVVKSHATDPDFVFWHGSDIRAKFLKAGGIELGIPRLDELVYETVDTNSVPFRSFIANKNAEGREGNYSLVLRGYCRKWLGEIFSEFSKLDCLKRALVRGDE</sequence>
<organism evidence="2 3">
    <name type="scientific">Candidatus Raskinella chloraquaticus</name>
    <dbReference type="NCBI Taxonomy" id="1951219"/>
    <lineage>
        <taxon>Bacteria</taxon>
        <taxon>Pseudomonadati</taxon>
        <taxon>Pseudomonadota</taxon>
        <taxon>Alphaproteobacteria</taxon>
        <taxon>Hyphomicrobiales</taxon>
        <taxon>Phreatobacteraceae</taxon>
        <taxon>Candidatus Raskinella</taxon>
    </lineage>
</organism>